<dbReference type="PANTHER" id="PTHR35936:SF6">
    <property type="entry name" value="AMINO ACID ABC TRANSPORTER SUBSTRATE-BINDING PAAT FAMILY PROTEIN"/>
    <property type="match status" value="1"/>
</dbReference>
<gene>
    <name evidence="3" type="ORF">DSM101010T_24390</name>
</gene>
<dbReference type="Gene3D" id="3.40.190.10">
    <property type="entry name" value="Periplasmic binding protein-like II"/>
    <property type="match status" value="2"/>
</dbReference>
<keyword evidence="1" id="KW-0732">Signal</keyword>
<evidence type="ECO:0000256" key="1">
    <source>
        <dbReference type="ARBA" id="ARBA00022729"/>
    </source>
</evidence>
<dbReference type="InterPro" id="IPR001638">
    <property type="entry name" value="Solute-binding_3/MltF_N"/>
</dbReference>
<evidence type="ECO:0000259" key="2">
    <source>
        <dbReference type="Pfam" id="PF00497"/>
    </source>
</evidence>
<dbReference type="RefSeq" id="WP_174405701.1">
    <property type="nucleotide sequence ID" value="NZ_BLVO01000013.1"/>
</dbReference>
<name>A0A7J0BLY9_9BACT</name>
<protein>
    <recommendedName>
        <fullName evidence="2">Solute-binding protein family 3/N-terminal domain-containing protein</fullName>
    </recommendedName>
</protein>
<dbReference type="Proteomes" id="UP000503840">
    <property type="component" value="Unassembled WGS sequence"/>
</dbReference>
<dbReference type="AlphaFoldDB" id="A0A7J0BLY9"/>
<dbReference type="EMBL" id="BLVO01000013">
    <property type="protein sequence ID" value="GFM34074.1"/>
    <property type="molecule type" value="Genomic_DNA"/>
</dbReference>
<accession>A0A7J0BLY9</accession>
<dbReference type="PANTHER" id="PTHR35936">
    <property type="entry name" value="MEMBRANE-BOUND LYTIC MUREIN TRANSGLYCOSYLASE F"/>
    <property type="match status" value="1"/>
</dbReference>
<dbReference type="Pfam" id="PF00497">
    <property type="entry name" value="SBP_bac_3"/>
    <property type="match status" value="1"/>
</dbReference>
<evidence type="ECO:0000313" key="4">
    <source>
        <dbReference type="Proteomes" id="UP000503840"/>
    </source>
</evidence>
<reference evidence="3 4" key="1">
    <citation type="submission" date="2020-05" db="EMBL/GenBank/DDBJ databases">
        <title>Draft genome sequence of Desulfovibrio sp. strain HN2T.</title>
        <authorList>
            <person name="Ueno A."/>
            <person name="Tamazawa S."/>
            <person name="Tamamura S."/>
            <person name="Murakami T."/>
            <person name="Kiyama T."/>
            <person name="Inomata H."/>
            <person name="Amano Y."/>
            <person name="Miyakawa K."/>
            <person name="Tamaki H."/>
            <person name="Naganuma T."/>
            <person name="Kaneko K."/>
        </authorList>
    </citation>
    <scope>NUCLEOTIDE SEQUENCE [LARGE SCALE GENOMIC DNA]</scope>
    <source>
        <strain evidence="3 4">HN2</strain>
    </source>
</reference>
<sequence>MSVRRVVGFIWMFLFMLHTPAMSAEPLLVLYMERPPYYYTSKEGKPSGFLLEQAMAVFAKAGVPFRTRSLPAKRIVQMLKEEQLNAASVGWFMTEERRQWGVFSSLLYHDQPLVALHRKGVLNGKDGEIDLSDLLKDRNVTLGVIDGFSYGESVDESIKEYSPRRFVLVGDQVQLAKMLGAGRIDYILAAPEEVHYLLSQAGLREDEFGFTLLRDVPGGNSRYILFSKAVDASTIRKVNDVLNEYCPR</sequence>
<comment type="caution">
    <text evidence="3">The sequence shown here is derived from an EMBL/GenBank/DDBJ whole genome shotgun (WGS) entry which is preliminary data.</text>
</comment>
<organism evidence="3 4">
    <name type="scientific">Desulfovibrio subterraneus</name>
    <dbReference type="NCBI Taxonomy" id="2718620"/>
    <lineage>
        <taxon>Bacteria</taxon>
        <taxon>Pseudomonadati</taxon>
        <taxon>Thermodesulfobacteriota</taxon>
        <taxon>Desulfovibrionia</taxon>
        <taxon>Desulfovibrionales</taxon>
        <taxon>Desulfovibrionaceae</taxon>
        <taxon>Desulfovibrio</taxon>
    </lineage>
</organism>
<evidence type="ECO:0000313" key="3">
    <source>
        <dbReference type="EMBL" id="GFM34074.1"/>
    </source>
</evidence>
<proteinExistence type="predicted"/>
<keyword evidence="4" id="KW-1185">Reference proteome</keyword>
<dbReference type="SUPFAM" id="SSF53850">
    <property type="entry name" value="Periplasmic binding protein-like II"/>
    <property type="match status" value="1"/>
</dbReference>
<feature type="domain" description="Solute-binding protein family 3/N-terminal" evidence="2">
    <location>
        <begin position="33"/>
        <end position="198"/>
    </location>
</feature>